<feature type="domain" description="DUF547" evidence="2">
    <location>
        <begin position="108"/>
        <end position="214"/>
    </location>
</feature>
<evidence type="ECO:0000259" key="2">
    <source>
        <dbReference type="Pfam" id="PF04784"/>
    </source>
</evidence>
<protein>
    <submittedName>
        <fullName evidence="3">DUF547 domain-containing protein</fullName>
    </submittedName>
</protein>
<gene>
    <name evidence="3" type="ORF">G3M70_15925</name>
</gene>
<sequence length="285" mass="32872">MKNWSFTNPKNLMINYRLKKLLNWFGILSLILISGCSSVPLYHPSTGAIDSTEVTDSEAEQAWADVLQRGVNSKGQIDFQKIAGSPDSLHRFLSYIGRTKIENPGGSDLARQKALAFYINSYNAMAMYGVIHKEFPVDFDSLYDRARFFKLTTFKVGGRSISLSNYENNVIRPLNEPRIHFVLNCMVRSCPRLPQVPITAAKLDEQLDFYAREFFNSEKHVRVDTPNKTVFFSRILGFYKDDFVNEHESENLISYANRFRKNPIDESFNVDFIPYDWSVNYQVNP</sequence>
<accession>A0A7T0BYM2</accession>
<dbReference type="EMBL" id="CP048685">
    <property type="protein sequence ID" value="QPJ63282.1"/>
    <property type="molecule type" value="Genomic_DNA"/>
</dbReference>
<organism evidence="3 4">
    <name type="scientific">Candidatus Nitronauta litoralis</name>
    <dbReference type="NCBI Taxonomy" id="2705533"/>
    <lineage>
        <taxon>Bacteria</taxon>
        <taxon>Pseudomonadati</taxon>
        <taxon>Nitrospinota/Tectimicrobiota group</taxon>
        <taxon>Nitrospinota</taxon>
        <taxon>Nitrospinia</taxon>
        <taxon>Nitrospinales</taxon>
        <taxon>Nitrospinaceae</taxon>
        <taxon>Candidatus Nitronauta</taxon>
    </lineage>
</organism>
<evidence type="ECO:0000313" key="4">
    <source>
        <dbReference type="Proteomes" id="UP000594688"/>
    </source>
</evidence>
<evidence type="ECO:0000313" key="3">
    <source>
        <dbReference type="EMBL" id="QPJ63282.1"/>
    </source>
</evidence>
<dbReference type="InterPro" id="IPR006869">
    <property type="entry name" value="DUF547"/>
</dbReference>
<dbReference type="PANTHER" id="PTHR46361:SF3">
    <property type="entry name" value="ELECTRON CARRIER_ PROTEIN DISULFIDE OXIDOREDUCTASE"/>
    <property type="match status" value="1"/>
</dbReference>
<keyword evidence="1" id="KW-0812">Transmembrane</keyword>
<dbReference type="Pfam" id="PF04784">
    <property type="entry name" value="DUF547"/>
    <property type="match status" value="1"/>
</dbReference>
<keyword evidence="1" id="KW-1133">Transmembrane helix</keyword>
<dbReference type="PANTHER" id="PTHR46361">
    <property type="entry name" value="ELECTRON CARRIER/ PROTEIN DISULFIDE OXIDOREDUCTASE"/>
    <property type="match status" value="1"/>
</dbReference>
<keyword evidence="1" id="KW-0472">Membrane</keyword>
<proteinExistence type="predicted"/>
<dbReference type="KEGG" id="nli:G3M70_15925"/>
<evidence type="ECO:0000256" key="1">
    <source>
        <dbReference type="SAM" id="Phobius"/>
    </source>
</evidence>
<reference evidence="3 4" key="1">
    <citation type="submission" date="2020-02" db="EMBL/GenBank/DDBJ databases">
        <title>Genomic and physiological characterization of two novel Nitrospinaceae genera.</title>
        <authorList>
            <person name="Mueller A.J."/>
            <person name="Jung M.-Y."/>
            <person name="Strachan C.R."/>
            <person name="Herbold C.W."/>
            <person name="Kirkegaard R.H."/>
            <person name="Daims H."/>
        </authorList>
    </citation>
    <scope>NUCLEOTIDE SEQUENCE [LARGE SCALE GENOMIC DNA]</scope>
    <source>
        <strain evidence="3">EB</strain>
    </source>
</reference>
<name>A0A7T0BYM2_9BACT</name>
<dbReference type="Proteomes" id="UP000594688">
    <property type="component" value="Chromosome"/>
</dbReference>
<dbReference type="AlphaFoldDB" id="A0A7T0BYM2"/>
<feature type="transmembrane region" description="Helical" evidence="1">
    <location>
        <begin position="21"/>
        <end position="42"/>
    </location>
</feature>